<reference evidence="2 3" key="1">
    <citation type="submission" date="2016-10" db="EMBL/GenBank/DDBJ databases">
        <authorList>
            <person name="de Groot N.N."/>
        </authorList>
    </citation>
    <scope>NUCLEOTIDE SEQUENCE [LARGE SCALE GENOMIC DNA]</scope>
    <source>
        <strain evidence="2 3">Nl18</strain>
    </source>
</reference>
<name>A0A1H8LE43_9PROT</name>
<dbReference type="PANTHER" id="PTHR46637">
    <property type="entry name" value="TIS1421-TRANSPOSASE PROTEIN A"/>
    <property type="match status" value="1"/>
</dbReference>
<organism evidence="2 3">
    <name type="scientific">Nitrosospira multiformis</name>
    <dbReference type="NCBI Taxonomy" id="1231"/>
    <lineage>
        <taxon>Bacteria</taxon>
        <taxon>Pseudomonadati</taxon>
        <taxon>Pseudomonadota</taxon>
        <taxon>Betaproteobacteria</taxon>
        <taxon>Nitrosomonadales</taxon>
        <taxon>Nitrosomonadaceae</taxon>
        <taxon>Nitrosospira</taxon>
    </lineage>
</organism>
<accession>A0A1H8LE43</accession>
<dbReference type="Pfam" id="PF13340">
    <property type="entry name" value="DUF4096"/>
    <property type="match status" value="1"/>
</dbReference>
<protein>
    <submittedName>
        <fullName evidence="2">Putative transposase of IS4/5 family</fullName>
    </submittedName>
</protein>
<dbReference type="InterPro" id="IPR025161">
    <property type="entry name" value="IS402-like_dom"/>
</dbReference>
<dbReference type="PANTHER" id="PTHR46637:SF1">
    <property type="entry name" value="BLL5188 PROTEIN"/>
    <property type="match status" value="1"/>
</dbReference>
<evidence type="ECO:0000313" key="2">
    <source>
        <dbReference type="EMBL" id="SEO03434.1"/>
    </source>
</evidence>
<feature type="domain" description="Insertion element IS402-like" evidence="1">
    <location>
        <begin position="3"/>
        <end position="73"/>
    </location>
</feature>
<evidence type="ECO:0000259" key="1">
    <source>
        <dbReference type="Pfam" id="PF13340"/>
    </source>
</evidence>
<dbReference type="AlphaFoldDB" id="A0A1H8LE43"/>
<dbReference type="EMBL" id="FOCT01000010">
    <property type="protein sequence ID" value="SEO03434.1"/>
    <property type="molecule type" value="Genomic_DNA"/>
</dbReference>
<evidence type="ECO:0000313" key="3">
    <source>
        <dbReference type="Proteomes" id="UP000183898"/>
    </source>
</evidence>
<gene>
    <name evidence="2" type="ORF">SAMN05216404_11075</name>
</gene>
<dbReference type="InterPro" id="IPR052909">
    <property type="entry name" value="Transposase_6_like"/>
</dbReference>
<proteinExistence type="predicted"/>
<sequence length="135" mass="15573">MEITETQYQQIESCLPRQRGNVSLSNLQVLNAILYVAEHGCKWRGLPRRFGNWHTIYTRMNRWSKSGVLDRLFEQLRHAQIIRIKIEAVSLDSTIVKVHPDGTGALKKTDPKPLANRAGDGAPRFIWLPRMLERP</sequence>
<dbReference type="Proteomes" id="UP000183898">
    <property type="component" value="Unassembled WGS sequence"/>
</dbReference>